<keyword evidence="3" id="KW-1185">Reference proteome</keyword>
<keyword evidence="1" id="KW-0812">Transmembrane</keyword>
<sequence length="91" mass="10166">MMQEWIVGVIVAAAFLAVVRRYMPKVWRRALRIRLELLARRLGWERLARRLAGSDEAAACSDGCSSCGGCGTDDAQPVTDERFVIKLKTVK</sequence>
<dbReference type="AlphaFoldDB" id="A0A0C2BVS7"/>
<evidence type="ECO:0000313" key="3">
    <source>
        <dbReference type="Proteomes" id="UP000031572"/>
    </source>
</evidence>
<comment type="caution">
    <text evidence="2">The sequence shown here is derived from an EMBL/GenBank/DDBJ whole genome shotgun (WGS) entry which is preliminary data.</text>
</comment>
<dbReference type="Proteomes" id="UP000031572">
    <property type="component" value="Unassembled WGS sequence"/>
</dbReference>
<evidence type="ECO:0000313" key="2">
    <source>
        <dbReference type="EMBL" id="KIF82131.1"/>
    </source>
</evidence>
<evidence type="ECO:0000256" key="1">
    <source>
        <dbReference type="SAM" id="Phobius"/>
    </source>
</evidence>
<accession>A0A0C2BVS7</accession>
<organism evidence="2 3">
    <name type="scientific">Noviherbaspirillum autotrophicum</name>
    <dbReference type="NCBI Taxonomy" id="709839"/>
    <lineage>
        <taxon>Bacteria</taxon>
        <taxon>Pseudomonadati</taxon>
        <taxon>Pseudomonadota</taxon>
        <taxon>Betaproteobacteria</taxon>
        <taxon>Burkholderiales</taxon>
        <taxon>Oxalobacteraceae</taxon>
        <taxon>Noviherbaspirillum</taxon>
    </lineage>
</organism>
<protein>
    <submittedName>
        <fullName evidence="2">Uncharacterized protein</fullName>
    </submittedName>
</protein>
<gene>
    <name evidence="2" type="ORF">TSA66_17145</name>
</gene>
<name>A0A0C2BVS7_9BURK</name>
<reference evidence="2 3" key="1">
    <citation type="submission" date="2014-12" db="EMBL/GenBank/DDBJ databases">
        <title>Denitrispirillum autotrophicum gen. nov., sp. nov., Denitrifying, Facultatively Autotrophic Bacteria Isolated from Rice Paddy Soil.</title>
        <authorList>
            <person name="Ishii S."/>
            <person name="Ashida N."/>
            <person name="Ohno H."/>
            <person name="Otsuka S."/>
            <person name="Yokota A."/>
            <person name="Senoo K."/>
        </authorList>
    </citation>
    <scope>NUCLEOTIDE SEQUENCE [LARGE SCALE GENOMIC DNA]</scope>
    <source>
        <strain evidence="2 3">TSA66</strain>
    </source>
</reference>
<dbReference type="STRING" id="709839.TSA66_17145"/>
<dbReference type="EMBL" id="JWJG01000028">
    <property type="protein sequence ID" value="KIF82131.1"/>
    <property type="molecule type" value="Genomic_DNA"/>
</dbReference>
<feature type="transmembrane region" description="Helical" evidence="1">
    <location>
        <begin position="6"/>
        <end position="23"/>
    </location>
</feature>
<dbReference type="Pfam" id="PF20228">
    <property type="entry name" value="DUF6587"/>
    <property type="match status" value="1"/>
</dbReference>
<proteinExistence type="predicted"/>
<dbReference type="InterPro" id="IPR046494">
    <property type="entry name" value="DUF6587"/>
</dbReference>
<keyword evidence="1" id="KW-0472">Membrane</keyword>
<keyword evidence="1" id="KW-1133">Transmembrane helix</keyword>